<dbReference type="SUPFAM" id="SSF46785">
    <property type="entry name" value="Winged helix' DNA-binding domain"/>
    <property type="match status" value="1"/>
</dbReference>
<keyword evidence="1" id="KW-0805">Transcription regulation</keyword>
<dbReference type="AlphaFoldDB" id="Q82XK2"/>
<name>Q82XK2_NITEU</name>
<dbReference type="InterPro" id="IPR001845">
    <property type="entry name" value="HTH_ArsR_DNA-bd_dom"/>
</dbReference>
<keyword evidence="2" id="KW-0238">DNA-binding</keyword>
<reference evidence="5 6" key="1">
    <citation type="journal article" date="2003" name="J. Bacteriol.">
        <title>Complete genome sequence of the ammonia-oxidizing bacterium and obligate chemolithoautotroph Nitrosomonas europaea.</title>
        <authorList>
            <person name="Chain P."/>
            <person name="Lamerdin J."/>
            <person name="Larimer F."/>
            <person name="Regala W."/>
            <person name="Land M."/>
            <person name="Hauser L."/>
            <person name="Hooper A."/>
            <person name="Klotz M."/>
            <person name="Norton J."/>
            <person name="Sayavedra-Soto L."/>
            <person name="Arciero D."/>
            <person name="Hommes N."/>
            <person name="Whittaker M."/>
            <person name="Arp D."/>
        </authorList>
    </citation>
    <scope>NUCLEOTIDE SEQUENCE [LARGE SCALE GENOMIC DNA]</scope>
    <source>
        <strain evidence="6">ATCC 19718 / CIP 103999 / KCTC 2705 / NBRC 14298</strain>
    </source>
</reference>
<evidence type="ECO:0000313" key="6">
    <source>
        <dbReference type="Proteomes" id="UP000001416"/>
    </source>
</evidence>
<evidence type="ECO:0000256" key="1">
    <source>
        <dbReference type="ARBA" id="ARBA00023015"/>
    </source>
</evidence>
<organism evidence="5 6">
    <name type="scientific">Nitrosomonas europaea (strain ATCC 19718 / CIP 103999 / KCTC 2705 / NBRC 14298)</name>
    <dbReference type="NCBI Taxonomy" id="228410"/>
    <lineage>
        <taxon>Bacteria</taxon>
        <taxon>Pseudomonadati</taxon>
        <taxon>Pseudomonadota</taxon>
        <taxon>Betaproteobacteria</taxon>
        <taxon>Nitrosomonadales</taxon>
        <taxon>Nitrosomonadaceae</taxon>
        <taxon>Nitrosomonas</taxon>
    </lineage>
</organism>
<dbReference type="InterPro" id="IPR011991">
    <property type="entry name" value="ArsR-like_HTH"/>
</dbReference>
<proteinExistence type="predicted"/>
<evidence type="ECO:0000256" key="3">
    <source>
        <dbReference type="ARBA" id="ARBA00023163"/>
    </source>
</evidence>
<accession>Q82XK2</accession>
<dbReference type="NCBIfam" id="NF033788">
    <property type="entry name" value="HTH_metalloreg"/>
    <property type="match status" value="1"/>
</dbReference>
<dbReference type="InterPro" id="IPR051081">
    <property type="entry name" value="HTH_MetalResp_TranReg"/>
</dbReference>
<dbReference type="CDD" id="cd00090">
    <property type="entry name" value="HTH_ARSR"/>
    <property type="match status" value="1"/>
</dbReference>
<gene>
    <name evidence="5" type="ordered locus">NE0263</name>
</gene>
<dbReference type="KEGG" id="neu:NE0263"/>
<evidence type="ECO:0000313" key="5">
    <source>
        <dbReference type="EMBL" id="CAD84174.1"/>
    </source>
</evidence>
<keyword evidence="3" id="KW-0804">Transcription</keyword>
<feature type="domain" description="HTH arsR-type" evidence="4">
    <location>
        <begin position="18"/>
        <end position="113"/>
    </location>
</feature>
<keyword evidence="6" id="KW-1185">Reference proteome</keyword>
<dbReference type="GO" id="GO:0003700">
    <property type="term" value="F:DNA-binding transcription factor activity"/>
    <property type="evidence" value="ECO:0007669"/>
    <property type="project" value="InterPro"/>
</dbReference>
<dbReference type="EMBL" id="AL954747">
    <property type="protein sequence ID" value="CAD84174.1"/>
    <property type="molecule type" value="Genomic_DNA"/>
</dbReference>
<dbReference type="eggNOG" id="COG0640">
    <property type="taxonomic scope" value="Bacteria"/>
</dbReference>
<dbReference type="PANTHER" id="PTHR33154">
    <property type="entry name" value="TRANSCRIPTIONAL REGULATOR, ARSR FAMILY"/>
    <property type="match status" value="1"/>
</dbReference>
<dbReference type="PROSITE" id="PS50987">
    <property type="entry name" value="HTH_ARSR_2"/>
    <property type="match status" value="1"/>
</dbReference>
<dbReference type="SMART" id="SM00418">
    <property type="entry name" value="HTH_ARSR"/>
    <property type="match status" value="1"/>
</dbReference>
<evidence type="ECO:0000256" key="2">
    <source>
        <dbReference type="ARBA" id="ARBA00023125"/>
    </source>
</evidence>
<dbReference type="GO" id="GO:0003677">
    <property type="term" value="F:DNA binding"/>
    <property type="evidence" value="ECO:0007669"/>
    <property type="project" value="UniProtKB-KW"/>
</dbReference>
<dbReference type="PRINTS" id="PR00778">
    <property type="entry name" value="HTHARSR"/>
</dbReference>
<evidence type="ECO:0000259" key="4">
    <source>
        <dbReference type="PROSITE" id="PS50987"/>
    </source>
</evidence>
<dbReference type="InterPro" id="IPR036390">
    <property type="entry name" value="WH_DNA-bd_sf"/>
</dbReference>
<dbReference type="Pfam" id="PF01022">
    <property type="entry name" value="HTH_5"/>
    <property type="match status" value="1"/>
</dbReference>
<dbReference type="PANTHER" id="PTHR33154:SF33">
    <property type="entry name" value="TRANSCRIPTIONAL REPRESSOR SDPR"/>
    <property type="match status" value="1"/>
</dbReference>
<dbReference type="InterPro" id="IPR036388">
    <property type="entry name" value="WH-like_DNA-bd_sf"/>
</dbReference>
<dbReference type="Gene3D" id="1.10.10.10">
    <property type="entry name" value="Winged helix-like DNA-binding domain superfamily/Winged helix DNA-binding domain"/>
    <property type="match status" value="1"/>
</dbReference>
<dbReference type="PhylomeDB" id="Q82XK2"/>
<sequence>MPYYLFHGTSHYFIIYLINLMLNNENMDRFAALAEPNRRRMIEIIAAQGEIAASDISNQFDISPSAVSQHLKVLREAELVKMEKRAQQRIYSINPQGVDEMWEWLSQMRKFWNERFDALDALLLTEHNTPKGNNDEHNTN</sequence>
<dbReference type="HOGENOM" id="CLU_097806_0_0_4"/>
<dbReference type="Proteomes" id="UP000001416">
    <property type="component" value="Chromosome"/>
</dbReference>
<protein>
    <submittedName>
        <fullName evidence="5">Bacterial regulatory proteins, ArsR family</fullName>
    </submittedName>
</protein>
<dbReference type="STRING" id="228410.NE0263"/>